<dbReference type="EMBL" id="WQLW01000009">
    <property type="protein sequence ID" value="MVO09873.1"/>
    <property type="molecule type" value="Genomic_DNA"/>
</dbReference>
<feature type="signal peptide" evidence="3">
    <location>
        <begin position="1"/>
        <end position="19"/>
    </location>
</feature>
<evidence type="ECO:0000313" key="5">
    <source>
        <dbReference type="EMBL" id="MVO09873.1"/>
    </source>
</evidence>
<dbReference type="Pfam" id="PF20009">
    <property type="entry name" value="GEVED"/>
    <property type="match status" value="1"/>
</dbReference>
<dbReference type="PANTHER" id="PTHR46708:SF2">
    <property type="entry name" value="FIBRONECTIN TYPE-III DOMAIN-CONTAINING PROTEIN"/>
    <property type="match status" value="1"/>
</dbReference>
<dbReference type="Gene3D" id="2.60.40.10">
    <property type="entry name" value="Immunoglobulins"/>
    <property type="match status" value="3"/>
</dbReference>
<dbReference type="SUPFAM" id="SSF49265">
    <property type="entry name" value="Fibronectin type III"/>
    <property type="match status" value="2"/>
</dbReference>
<dbReference type="RefSeq" id="WP_140998250.1">
    <property type="nucleotide sequence ID" value="NZ_VDCZ01000009.1"/>
</dbReference>
<dbReference type="Pfam" id="PF18962">
    <property type="entry name" value="Por_Secre_tail"/>
    <property type="match status" value="1"/>
</dbReference>
<evidence type="ECO:0000256" key="3">
    <source>
        <dbReference type="SAM" id="SignalP"/>
    </source>
</evidence>
<dbReference type="PROSITE" id="PS50853">
    <property type="entry name" value="FN3"/>
    <property type="match status" value="2"/>
</dbReference>
<dbReference type="OrthoDB" id="975384at2"/>
<dbReference type="InterPro" id="IPR026444">
    <property type="entry name" value="Secre_tail"/>
</dbReference>
<evidence type="ECO:0000259" key="4">
    <source>
        <dbReference type="PROSITE" id="PS50853"/>
    </source>
</evidence>
<comment type="caution">
    <text evidence="5">The sequence shown here is derived from an EMBL/GenBank/DDBJ whole genome shotgun (WGS) entry which is preliminary data.</text>
</comment>
<dbReference type="PANTHER" id="PTHR46708">
    <property type="entry name" value="TENASCIN"/>
    <property type="match status" value="1"/>
</dbReference>
<dbReference type="CDD" id="cd00063">
    <property type="entry name" value="FN3"/>
    <property type="match status" value="2"/>
</dbReference>
<gene>
    <name evidence="5" type="ORF">GOQ30_11945</name>
</gene>
<name>A0A6I4IJH4_9FLAO</name>
<dbReference type="Proteomes" id="UP000431264">
    <property type="component" value="Unassembled WGS sequence"/>
</dbReference>
<dbReference type="NCBIfam" id="TIGR04183">
    <property type="entry name" value="Por_Secre_tail"/>
    <property type="match status" value="1"/>
</dbReference>
<feature type="chain" id="PRO_5026094120" evidence="3">
    <location>
        <begin position="20"/>
        <end position="1257"/>
    </location>
</feature>
<evidence type="ECO:0000313" key="6">
    <source>
        <dbReference type="Proteomes" id="UP000431264"/>
    </source>
</evidence>
<protein>
    <submittedName>
        <fullName evidence="5">T9SS type A sorting domain-containing protein</fullName>
    </submittedName>
</protein>
<evidence type="ECO:0000256" key="2">
    <source>
        <dbReference type="ARBA" id="ARBA00022737"/>
    </source>
</evidence>
<dbReference type="InterPro" id="IPR050991">
    <property type="entry name" value="ECM_Regulatory_Proteins"/>
</dbReference>
<proteinExistence type="predicted"/>
<dbReference type="InterPro" id="IPR036116">
    <property type="entry name" value="FN3_sf"/>
</dbReference>
<evidence type="ECO:0000256" key="1">
    <source>
        <dbReference type="ARBA" id="ARBA00022729"/>
    </source>
</evidence>
<dbReference type="InterPro" id="IPR013783">
    <property type="entry name" value="Ig-like_fold"/>
</dbReference>
<dbReference type="Pfam" id="PF00041">
    <property type="entry name" value="fn3"/>
    <property type="match status" value="2"/>
</dbReference>
<dbReference type="Gene3D" id="2.60.120.200">
    <property type="match status" value="2"/>
</dbReference>
<dbReference type="InterPro" id="IPR003961">
    <property type="entry name" value="FN3_dom"/>
</dbReference>
<dbReference type="InterPro" id="IPR011628">
    <property type="entry name" value="Cleaved_adhesin"/>
</dbReference>
<dbReference type="SMART" id="SM00060">
    <property type="entry name" value="FN3"/>
    <property type="match status" value="2"/>
</dbReference>
<accession>A0A6I4IJH4</accession>
<keyword evidence="2" id="KW-0677">Repeat</keyword>
<keyword evidence="1 3" id="KW-0732">Signal</keyword>
<dbReference type="AlphaFoldDB" id="A0A6I4IJH4"/>
<reference evidence="6" key="1">
    <citation type="submission" date="2019-05" db="EMBL/GenBank/DDBJ databases">
        <title>Flavobacterium profundi sp. nov., isolated from a deep-sea seamount.</title>
        <authorList>
            <person name="Zhang D.-C."/>
        </authorList>
    </citation>
    <scope>NUCLEOTIDE SEQUENCE [LARGE SCALE GENOMIC DNA]</scope>
    <source>
        <strain evidence="6">TP390</strain>
    </source>
</reference>
<feature type="domain" description="Fibronectin type-III" evidence="4">
    <location>
        <begin position="462"/>
        <end position="552"/>
    </location>
</feature>
<feature type="domain" description="Fibronectin type-III" evidence="4">
    <location>
        <begin position="210"/>
        <end position="298"/>
    </location>
</feature>
<keyword evidence="6" id="KW-1185">Reference proteome</keyword>
<dbReference type="Pfam" id="PF07675">
    <property type="entry name" value="Cleaved_Adhesin"/>
    <property type="match status" value="1"/>
</dbReference>
<dbReference type="InterPro" id="IPR045474">
    <property type="entry name" value="GEVED"/>
</dbReference>
<organism evidence="5 6">
    <name type="scientific">Flavobacterium profundi</name>
    <dbReference type="NCBI Taxonomy" id="1774945"/>
    <lineage>
        <taxon>Bacteria</taxon>
        <taxon>Pseudomonadati</taxon>
        <taxon>Bacteroidota</taxon>
        <taxon>Flavobacteriia</taxon>
        <taxon>Flavobacteriales</taxon>
        <taxon>Flavobacteriaceae</taxon>
        <taxon>Flavobacterium</taxon>
    </lineage>
</organism>
<dbReference type="NCBIfam" id="NF038128">
    <property type="entry name" value="choice_anch_J"/>
    <property type="match status" value="1"/>
</dbReference>
<sequence>MKKITLWLLFLLTFWNVNSQTLVIGTATTTTSSTDSDPIDGYYNAFRYQVVYTAAELSASLTPNDEITALGFSIAGDYAGGDLLGYTIKMGHTSATNSATHNVNATQVVKNAFNYNPTVTAEGVFDMINFDTNFVWNGIDNIVIEICSDGPNPYVSPYGQVRTTTSVTNGSRYYRVDGGTACGVNTGSTNNNRPNIQFNYIDGVPPSCIAPNALNASGITSSTANLNWTENGTATVWNVEYGVSGFTLGSGTTNTGVLNGHTVTGLTPNTNYQFYVQSDCGGSQSSWSGPYAFRTGCAAFAVPFTETFNSDSTTEACWTVLNVNADADTWDLNYTSNPFEGNQSAMIYTDYNAGANNDWLISPAITLTGNQRLKYHHRVQSDGEPNDYELLLSTTDNNPASFTTVLVPNTSYSNIAYEEVKLDLSAYTGNVYIAWHVPNGGLDGWRLYVDNVIVEDIPPCVEPEMLVASNITSNSVDVSWNDPSGVQFDYEYVLQPQGAGQPTGSGVSVGDVMFSESSLTPDTAYEVWVRAYCSPTEQSIWIGPLNFRTLCVSTTDFVQDFEATTGSTFPSCWAKVGTAGSAYPQGSTGISGSRNLYMYGSATAKAVVSMRPVSNADAGTHRMNMKVRGNFTAGETIELGYLTTPGDATSFVSISSIVTNSTSVPQDFITVPSGMPSGDVTFALRVGSALAYSVLIDDIRWEVLPTTPPACATNVAATIDATCGNYATVLNWDAVTGADGYKITLGTTTGGNDILDNVDLGSTLTYNYQGDVNTAYYFTITPYNVVGDATGCSEVSFTTVATGCYCVSNPTSNDNSGITNVQLGTTNFVTPDVTYYDHTATSVDMAQGISNNVQITFATGYTYNTYIMIDFNDDFDFNDAGEVVFTGESLSANPTTYNASFVMPGAAPLGTHRMRIVTADDLTSVDPCYSDTYGVTLDFTINIVAASCTPPTFGAVTVVEDCNASEYVVNVDVTGLGSGSPSLTDGVATWPVTATGVVQAGPYAFGSSVTLTLLHGSDNVCDVSVGTYNFIACPPANDDCVNAEVLTPGGVFADNAVVGTNVAATASSGETAPGCAFYQGGDVWYQVTVPASGSLTFENNTQTGGITDSAAAVYSGTCGALVLLGCNDSASSAGDDHPLITVTGRTPGETLYYRVWEYGNDNFGEFLVSVYDASLSATAFDLTNFMAYPNPVKDVLNLEYTSNMTSVVVYNMIGQQVINQQVNATAAKINMTELNSGTYVVQVVIDGTTQVLKVVKE</sequence>